<protein>
    <submittedName>
        <fullName evidence="2">Uncharacterized protein</fullName>
    </submittedName>
</protein>
<accession>A0A494XB98</accession>
<organism evidence="2 3">
    <name type="scientific">Trinickia fusca</name>
    <dbReference type="NCBI Taxonomy" id="2419777"/>
    <lineage>
        <taxon>Bacteria</taxon>
        <taxon>Pseudomonadati</taxon>
        <taxon>Pseudomonadota</taxon>
        <taxon>Betaproteobacteria</taxon>
        <taxon>Burkholderiales</taxon>
        <taxon>Burkholderiaceae</taxon>
        <taxon>Trinickia</taxon>
    </lineage>
</organism>
<name>A0A494XB98_9BURK</name>
<reference evidence="2 3" key="1">
    <citation type="submission" date="2018-10" db="EMBL/GenBank/DDBJ databases">
        <title>Paraburkholderia sp. 7MK8-2, isolated from soil.</title>
        <authorList>
            <person name="Gao Z.-H."/>
            <person name="Qiu L.-H."/>
        </authorList>
    </citation>
    <scope>NUCLEOTIDE SEQUENCE [LARGE SCALE GENOMIC DNA]</scope>
    <source>
        <strain evidence="2 3">7MK8-2</strain>
    </source>
</reference>
<evidence type="ECO:0000256" key="1">
    <source>
        <dbReference type="SAM" id="MobiDB-lite"/>
    </source>
</evidence>
<evidence type="ECO:0000313" key="3">
    <source>
        <dbReference type="Proteomes" id="UP000280434"/>
    </source>
</evidence>
<feature type="region of interest" description="Disordered" evidence="1">
    <location>
        <begin position="242"/>
        <end position="263"/>
    </location>
</feature>
<evidence type="ECO:0000313" key="2">
    <source>
        <dbReference type="EMBL" id="RKP48107.1"/>
    </source>
</evidence>
<dbReference type="AlphaFoldDB" id="A0A494XB98"/>
<proteinExistence type="predicted"/>
<sequence length="314" mass="34222">MATLFTASQTDAFNQGMSQQPILQRQWLKTRNERCAKGDMHSCLVETYDERLNELAVAALFQAPDVALTELDRQNPKSAVLYEAIYRYATIADAVGRASVVAKLIGPAFESFHEKPWAQPLSDVADAHDAAASDKNFSAFLDVASVSDYALTMPCSALARRPGLIDALDAVYGGAIDGQLIRSDCEAMTSSLEALDRLTKAAVAAQPFCPSTIRFSLGRNFGKTLVAVRLHRTDLWKAKKLDVSPGGQDESNDDPAKDEDEPRFVARHPVLIRNATDGLARYYSNRFGVPPSLAEAQALEAVSTIIFGAYDLCE</sequence>
<keyword evidence="3" id="KW-1185">Reference proteome</keyword>
<feature type="compositionally biased region" description="Acidic residues" evidence="1">
    <location>
        <begin position="250"/>
        <end position="261"/>
    </location>
</feature>
<comment type="caution">
    <text evidence="2">The sequence shown here is derived from an EMBL/GenBank/DDBJ whole genome shotgun (WGS) entry which is preliminary data.</text>
</comment>
<gene>
    <name evidence="2" type="ORF">D7S89_12155</name>
</gene>
<dbReference type="EMBL" id="RBZV01000004">
    <property type="protein sequence ID" value="RKP48107.1"/>
    <property type="molecule type" value="Genomic_DNA"/>
</dbReference>
<dbReference type="Proteomes" id="UP000280434">
    <property type="component" value="Unassembled WGS sequence"/>
</dbReference>